<keyword evidence="2" id="KW-0472">Membrane</keyword>
<feature type="transmembrane region" description="Helical" evidence="2">
    <location>
        <begin position="238"/>
        <end position="255"/>
    </location>
</feature>
<sequence length="366" mass="41412">MSASSHLATCLEYNNTPSSFHIHLQTHHLILSKPLPSPCHLSYIPANYHACPFHLTYYIIILNVPSVIMSIHQPIHITHYKSPITRTPPFRHNHIITHPFILAFFPPIMKFTINPSQLYPIYNHIREGRIKLDWKDAIQTLAPTAMVLPSIICLSPKENIIRHSTSSKLAIVLPPFLYSGIQYFILFNNTREQSEQTPTEHTPIHILLNTLLLLFSAISFLSTIPFTIDPWNRDSKALLPIAISPFLVSSTHLLTTSCTLTRYNFHYTPTGSVDILLDLLIFLSITPTIPSIHSNINPSPEVFYLIILSAILTMSRSWKEKCLPSAKYNGPTKIWRVAIPIIILASATIIYAITAYASLVTLKKEL</sequence>
<organism evidence="7 9">
    <name type="scientific">Encephalitozoon hellem</name>
    <name type="common">Microsporidian parasite</name>
    <dbReference type="NCBI Taxonomy" id="27973"/>
    <lineage>
        <taxon>Eukaryota</taxon>
        <taxon>Fungi</taxon>
        <taxon>Fungi incertae sedis</taxon>
        <taxon>Microsporidia</taxon>
        <taxon>Unikaryonidae</taxon>
        <taxon>Encephalitozoon</taxon>
    </lineage>
</organism>
<reference evidence="7" key="1">
    <citation type="submission" date="2021-05" db="EMBL/GenBank/DDBJ databases">
        <title>Encephalitozoon hellem ATCC 50604 Complete Genome.</title>
        <authorList>
            <person name="Mascarenhas dos Santos A.C."/>
            <person name="Julian A.T."/>
            <person name="Pombert J.-F."/>
        </authorList>
    </citation>
    <scope>NUCLEOTIDE SEQUENCE</scope>
    <source>
        <strain evidence="7">ATCC 50604</strain>
    </source>
</reference>
<keyword evidence="2" id="KW-0812">Transmembrane</keyword>
<name>A0A9Q9F9U8_ENCHE</name>
<evidence type="ECO:0000256" key="1">
    <source>
        <dbReference type="ARBA" id="ARBA00010346"/>
    </source>
</evidence>
<dbReference type="EMBL" id="CP075147">
    <property type="protein sequence ID" value="UTX42308.1"/>
    <property type="molecule type" value="Genomic_DNA"/>
</dbReference>
<dbReference type="AlphaFoldDB" id="A0A9Q9F9U8"/>
<evidence type="ECO:0000313" key="5">
    <source>
        <dbReference type="EMBL" id="UTX42868.1"/>
    </source>
</evidence>
<comment type="similarity">
    <text evidence="1">Belongs to the UPF0328 family.</text>
</comment>
<evidence type="ECO:0000313" key="4">
    <source>
        <dbReference type="EMBL" id="UTX42695.1"/>
    </source>
</evidence>
<dbReference type="EMBL" id="CP075155">
    <property type="protein sequence ID" value="UTX43899.1"/>
    <property type="molecule type" value="Genomic_DNA"/>
</dbReference>
<protein>
    <submittedName>
        <fullName evidence="7">DUF2463 domain-containing protein</fullName>
    </submittedName>
</protein>
<gene>
    <name evidence="3" type="ORF">GPU96_01g00090</name>
    <name evidence="4" type="ORF">GPU96_03g04150</name>
    <name evidence="5" type="ORF">GPU96_03g05920</name>
    <name evidence="6" type="ORF">GPU96_04g08060</name>
    <name evidence="7" type="ORF">GPU96_08g14390</name>
    <name evidence="8" type="ORF">GPU96_09g16790</name>
</gene>
<dbReference type="Proteomes" id="UP001059546">
    <property type="component" value="Chromosome VIII"/>
</dbReference>
<evidence type="ECO:0000313" key="7">
    <source>
        <dbReference type="EMBL" id="UTX43671.1"/>
    </source>
</evidence>
<keyword evidence="2" id="KW-1133">Transmembrane helix</keyword>
<evidence type="ECO:0000313" key="9">
    <source>
        <dbReference type="Proteomes" id="UP001059546"/>
    </source>
</evidence>
<feature type="transmembrane region" description="Helical" evidence="2">
    <location>
        <begin position="169"/>
        <end position="186"/>
    </location>
</feature>
<dbReference type="Pfam" id="PF09591">
    <property type="entry name" value="DUF2463"/>
    <property type="match status" value="1"/>
</dbReference>
<evidence type="ECO:0000256" key="2">
    <source>
        <dbReference type="SAM" id="Phobius"/>
    </source>
</evidence>
<dbReference type="Proteomes" id="UP001059546">
    <property type="component" value="Chromosome IV"/>
</dbReference>
<feature type="transmembrane region" description="Helical" evidence="2">
    <location>
        <begin position="206"/>
        <end position="226"/>
    </location>
</feature>
<dbReference type="EMBL" id="CP075150">
    <property type="protein sequence ID" value="UTX43071.1"/>
    <property type="molecule type" value="Genomic_DNA"/>
</dbReference>
<accession>A0A9Q9F9U8</accession>
<dbReference type="Proteomes" id="UP001059546">
    <property type="component" value="Chromosome IX"/>
</dbReference>
<evidence type="ECO:0000313" key="6">
    <source>
        <dbReference type="EMBL" id="UTX43071.1"/>
    </source>
</evidence>
<dbReference type="EMBL" id="CP075149">
    <property type="protein sequence ID" value="UTX42868.1"/>
    <property type="molecule type" value="Genomic_DNA"/>
</dbReference>
<proteinExistence type="inferred from homology"/>
<dbReference type="EMBL" id="CP075149">
    <property type="protein sequence ID" value="UTX42695.1"/>
    <property type="molecule type" value="Genomic_DNA"/>
</dbReference>
<dbReference type="InterPro" id="IPR019081">
    <property type="entry name" value="UPF0328"/>
</dbReference>
<dbReference type="Proteomes" id="UP001059546">
    <property type="component" value="Chromosome III"/>
</dbReference>
<evidence type="ECO:0000313" key="8">
    <source>
        <dbReference type="EMBL" id="UTX43899.1"/>
    </source>
</evidence>
<dbReference type="EMBL" id="CP075154">
    <property type="protein sequence ID" value="UTX43671.1"/>
    <property type="molecule type" value="Genomic_DNA"/>
</dbReference>
<evidence type="ECO:0000313" key="3">
    <source>
        <dbReference type="EMBL" id="UTX42308.1"/>
    </source>
</evidence>
<dbReference type="Proteomes" id="UP001059546">
    <property type="component" value="Chromosome I"/>
</dbReference>
<feature type="transmembrane region" description="Helical" evidence="2">
    <location>
        <begin position="338"/>
        <end position="362"/>
    </location>
</feature>